<dbReference type="EMBL" id="FQUP01000003">
    <property type="protein sequence ID" value="SHG03154.1"/>
    <property type="molecule type" value="Genomic_DNA"/>
</dbReference>
<dbReference type="Gene3D" id="1.10.490.10">
    <property type="entry name" value="Globins"/>
    <property type="match status" value="1"/>
</dbReference>
<proteinExistence type="predicted"/>
<dbReference type="STRING" id="1122133.SAMN02745157_3409"/>
<dbReference type="GO" id="GO:0020037">
    <property type="term" value="F:heme binding"/>
    <property type="evidence" value="ECO:0007669"/>
    <property type="project" value="InterPro"/>
</dbReference>
<dbReference type="SUPFAM" id="SSF46458">
    <property type="entry name" value="Globin-like"/>
    <property type="match status" value="1"/>
</dbReference>
<evidence type="ECO:0000313" key="2">
    <source>
        <dbReference type="Proteomes" id="UP000184485"/>
    </source>
</evidence>
<evidence type="ECO:0000313" key="1">
    <source>
        <dbReference type="EMBL" id="SHG03154.1"/>
    </source>
</evidence>
<accession>A0A1M5GHE7</accession>
<reference evidence="1 2" key="1">
    <citation type="submission" date="2016-11" db="EMBL/GenBank/DDBJ databases">
        <authorList>
            <person name="Jaros S."/>
            <person name="Januszkiewicz K."/>
            <person name="Wedrychowicz H."/>
        </authorList>
    </citation>
    <scope>NUCLEOTIDE SEQUENCE [LARGE SCALE GENOMIC DNA]</scope>
    <source>
        <strain evidence="1 2">DSM 19436</strain>
    </source>
</reference>
<dbReference type="InterPro" id="IPR012292">
    <property type="entry name" value="Globin/Proto"/>
</dbReference>
<protein>
    <submittedName>
        <fullName evidence="1">Hemoglobin</fullName>
    </submittedName>
</protein>
<dbReference type="OrthoDB" id="25954at2"/>
<dbReference type="RefSeq" id="WP_073055009.1">
    <property type="nucleotide sequence ID" value="NZ_FQUP01000003.1"/>
</dbReference>
<sequence length="151" mass="17128">MSQPIDPRGRVPVTLGTPEGIDEDGIRRLVHGFYDAVQSDEILGPVFAREVEDGRWPEHLAKMCDFWSSVLLKTRRYEGRPLAPHLRLPDLSDAHFERWLTLFAATARRTFEPDPAAVVIAFAERIANSFRLSRALHRGEDTTRLRPIAVA</sequence>
<organism evidence="1 2">
    <name type="scientific">Kaistia soli DSM 19436</name>
    <dbReference type="NCBI Taxonomy" id="1122133"/>
    <lineage>
        <taxon>Bacteria</taxon>
        <taxon>Pseudomonadati</taxon>
        <taxon>Pseudomonadota</taxon>
        <taxon>Alphaproteobacteria</taxon>
        <taxon>Hyphomicrobiales</taxon>
        <taxon>Kaistiaceae</taxon>
        <taxon>Kaistia</taxon>
    </lineage>
</organism>
<dbReference type="AlphaFoldDB" id="A0A1M5GHE7"/>
<dbReference type="InterPro" id="IPR009050">
    <property type="entry name" value="Globin-like_sf"/>
</dbReference>
<dbReference type="CDD" id="cd08916">
    <property type="entry name" value="TrHb3_P"/>
    <property type="match status" value="1"/>
</dbReference>
<gene>
    <name evidence="1" type="ORF">SAMN02745157_3409</name>
</gene>
<dbReference type="GO" id="GO:0019825">
    <property type="term" value="F:oxygen binding"/>
    <property type="evidence" value="ECO:0007669"/>
    <property type="project" value="InterPro"/>
</dbReference>
<keyword evidence="2" id="KW-1185">Reference proteome</keyword>
<dbReference type="Proteomes" id="UP000184485">
    <property type="component" value="Unassembled WGS sequence"/>
</dbReference>
<name>A0A1M5GHE7_9HYPH</name>